<dbReference type="InterPro" id="IPR011055">
    <property type="entry name" value="Dup_hybrid_motif"/>
</dbReference>
<evidence type="ECO:0000256" key="1">
    <source>
        <dbReference type="ARBA" id="ARBA00022729"/>
    </source>
</evidence>
<proteinExistence type="predicted"/>
<protein>
    <submittedName>
        <fullName evidence="5">Peptidase M23</fullName>
    </submittedName>
</protein>
<reference evidence="5 6" key="1">
    <citation type="submission" date="2011-04" db="EMBL/GenBank/DDBJ databases">
        <title>Complete sequence of Cellulomonas fimi ATCC 484.</title>
        <authorList>
            <consortium name="US DOE Joint Genome Institute"/>
            <person name="Lucas S."/>
            <person name="Han J."/>
            <person name="Lapidus A."/>
            <person name="Cheng J.-F."/>
            <person name="Goodwin L."/>
            <person name="Pitluck S."/>
            <person name="Peters L."/>
            <person name="Chertkov O."/>
            <person name="Detter J.C."/>
            <person name="Han C."/>
            <person name="Tapia R."/>
            <person name="Land M."/>
            <person name="Hauser L."/>
            <person name="Kyrpides N."/>
            <person name="Ivanova N."/>
            <person name="Ovchinnikova G."/>
            <person name="Pagani I."/>
            <person name="Mead D."/>
            <person name="Brumm P."/>
            <person name="Woyke T."/>
        </authorList>
    </citation>
    <scope>NUCLEOTIDE SEQUENCE [LARGE SCALE GENOMIC DNA]</scope>
    <source>
        <strain evidence="6">ATCC 484 / DSM 20113 / JCM 1341 / NBRC 15513 / NCIMB 8980 / NCTC 7547</strain>
    </source>
</reference>
<feature type="region of interest" description="Disordered" evidence="2">
    <location>
        <begin position="28"/>
        <end position="47"/>
    </location>
</feature>
<accession>F4H6L5</accession>
<keyword evidence="1 3" id="KW-0732">Signal</keyword>
<dbReference type="HOGENOM" id="CLU_077601_4_1_11"/>
<dbReference type="Pfam" id="PF01551">
    <property type="entry name" value="Peptidase_M23"/>
    <property type="match status" value="1"/>
</dbReference>
<gene>
    <name evidence="5" type="ordered locus">Celf_1513</name>
</gene>
<keyword evidence="6" id="KW-1185">Reference proteome</keyword>
<feature type="domain" description="M23ase beta-sheet core" evidence="4">
    <location>
        <begin position="72"/>
        <end position="166"/>
    </location>
</feature>
<dbReference type="InterPro" id="IPR016047">
    <property type="entry name" value="M23ase_b-sheet_dom"/>
</dbReference>
<evidence type="ECO:0000313" key="5">
    <source>
        <dbReference type="EMBL" id="AEE45648.1"/>
    </source>
</evidence>
<dbReference type="InterPro" id="IPR050570">
    <property type="entry name" value="Cell_wall_metabolism_enzyme"/>
</dbReference>
<dbReference type="SUPFAM" id="SSF51261">
    <property type="entry name" value="Duplicated hybrid motif"/>
    <property type="match status" value="1"/>
</dbReference>
<dbReference type="eggNOG" id="COG0739">
    <property type="taxonomic scope" value="Bacteria"/>
</dbReference>
<dbReference type="Gene3D" id="2.70.70.10">
    <property type="entry name" value="Glucose Permease (Domain IIA)"/>
    <property type="match status" value="1"/>
</dbReference>
<organism evidence="5 6">
    <name type="scientific">Cellulomonas fimi (strain ATCC 484 / DSM 20113 / JCM 1341 / CCUG 24087 / LMG 16345 / NBRC 15513 / NCIMB 8980 / NCTC 7547 / NRS-133)</name>
    <dbReference type="NCBI Taxonomy" id="590998"/>
    <lineage>
        <taxon>Bacteria</taxon>
        <taxon>Bacillati</taxon>
        <taxon>Actinomycetota</taxon>
        <taxon>Actinomycetes</taxon>
        <taxon>Micrococcales</taxon>
        <taxon>Cellulomonadaceae</taxon>
        <taxon>Cellulomonas</taxon>
    </lineage>
</organism>
<evidence type="ECO:0000256" key="2">
    <source>
        <dbReference type="SAM" id="MobiDB-lite"/>
    </source>
</evidence>
<evidence type="ECO:0000256" key="3">
    <source>
        <dbReference type="SAM" id="SignalP"/>
    </source>
</evidence>
<evidence type="ECO:0000259" key="4">
    <source>
        <dbReference type="Pfam" id="PF01551"/>
    </source>
</evidence>
<feature type="signal peptide" evidence="3">
    <location>
        <begin position="1"/>
        <end position="27"/>
    </location>
</feature>
<evidence type="ECO:0000313" key="6">
    <source>
        <dbReference type="Proteomes" id="UP000008460"/>
    </source>
</evidence>
<dbReference type="Proteomes" id="UP000008460">
    <property type="component" value="Chromosome"/>
</dbReference>
<dbReference type="RefSeq" id="WP_013770674.1">
    <property type="nucleotide sequence ID" value="NC_015514.1"/>
</dbReference>
<sequence length="181" mass="17844">MPHPHPWPLVAAVTLLAALAAPPFAAAAAADPPAPVPTSASGRTHGPYQLPVDGDPAVLRAFERPPEPWAAGHRGVDLRAPDGSTVVAPAAGTVAFAGVVAGRGVVTVAHDDGLRSSFEPVDAAAAVGARVAAGQAIGTVAAGGSHCAPAACVHWGVRRGEEYLDPMALVGGGPIVLLPPG</sequence>
<dbReference type="CDD" id="cd12797">
    <property type="entry name" value="M23_peptidase"/>
    <property type="match status" value="1"/>
</dbReference>
<dbReference type="STRING" id="590998.Celf_1513"/>
<dbReference type="PANTHER" id="PTHR21666:SF289">
    <property type="entry name" value="L-ALA--D-GLU ENDOPEPTIDASE"/>
    <property type="match status" value="1"/>
</dbReference>
<dbReference type="GO" id="GO:0004222">
    <property type="term" value="F:metalloendopeptidase activity"/>
    <property type="evidence" value="ECO:0007669"/>
    <property type="project" value="TreeGrafter"/>
</dbReference>
<dbReference type="PANTHER" id="PTHR21666">
    <property type="entry name" value="PEPTIDASE-RELATED"/>
    <property type="match status" value="1"/>
</dbReference>
<dbReference type="KEGG" id="cfi:Celf_1513"/>
<dbReference type="AlphaFoldDB" id="F4H6L5"/>
<name>F4H6L5_CELFA</name>
<dbReference type="EMBL" id="CP002666">
    <property type="protein sequence ID" value="AEE45648.1"/>
    <property type="molecule type" value="Genomic_DNA"/>
</dbReference>
<feature type="chain" id="PRO_5003314615" evidence="3">
    <location>
        <begin position="28"/>
        <end position="181"/>
    </location>
</feature>